<dbReference type="GO" id="GO:0090482">
    <property type="term" value="F:vitamin transmembrane transporter activity"/>
    <property type="evidence" value="ECO:0007669"/>
    <property type="project" value="InterPro"/>
</dbReference>
<feature type="transmembrane region" description="Helical" evidence="3">
    <location>
        <begin position="36"/>
        <end position="54"/>
    </location>
</feature>
<name>A0A6J8C3X0_MYTCO</name>
<evidence type="ECO:0000256" key="3">
    <source>
        <dbReference type="SAM" id="Phobius"/>
    </source>
</evidence>
<keyword evidence="3" id="KW-0472">Membrane</keyword>
<dbReference type="SUPFAM" id="SSF103473">
    <property type="entry name" value="MFS general substrate transporter"/>
    <property type="match status" value="1"/>
</dbReference>
<dbReference type="PANTHER" id="PTHR10686:SF18">
    <property type="entry name" value="IP11787P-RELATED"/>
    <property type="match status" value="1"/>
</dbReference>
<dbReference type="Gene3D" id="1.10.443.10">
    <property type="entry name" value="Intergrase catalytic core"/>
    <property type="match status" value="1"/>
</dbReference>
<keyword evidence="5" id="KW-1185">Reference proteome</keyword>
<dbReference type="GO" id="GO:0015074">
    <property type="term" value="P:DNA integration"/>
    <property type="evidence" value="ECO:0007669"/>
    <property type="project" value="InterPro"/>
</dbReference>
<proteinExistence type="inferred from homology"/>
<dbReference type="OrthoDB" id="18814at2759"/>
<evidence type="ECO:0000256" key="1">
    <source>
        <dbReference type="ARBA" id="ARBA00005773"/>
    </source>
</evidence>
<dbReference type="GO" id="GO:0005886">
    <property type="term" value="C:plasma membrane"/>
    <property type="evidence" value="ECO:0007669"/>
    <property type="project" value="TreeGrafter"/>
</dbReference>
<sequence>MKYILYAYLLWLIPVFLLTDYFLYQPMLVLEGATYIATWCILLWAQGVLAFKFTEVCYGLVTATEIAYCSYLFTMVSNEHYKIITSLTRAAILIGRFAAYLTGQLLVSFNLMDYKQLKIISMVSVSLAFVLTVTLRRPSHSDIFHSQKLDENKDVTSKVLDNKIGFSAIQENQNVQKPTFKRGILFSWKELKTAYSDKSVITWSFLVGICIMWTFASPELYSEPLGKIGHPVSRNYFISKLKTILMALGYSEKDYSGHSFRSGVATSASSKGIEDSMIQSLGRWKSDCFKRYSRKFKSDIESTIGYNFVTCPTS</sequence>
<gene>
    <name evidence="4" type="ORF">MCOR_25368</name>
</gene>
<accession>A0A6J8C3X0</accession>
<dbReference type="InterPro" id="IPR011010">
    <property type="entry name" value="DNA_brk_join_enz"/>
</dbReference>
<keyword evidence="3" id="KW-0812">Transmembrane</keyword>
<dbReference type="GO" id="GO:0006310">
    <property type="term" value="P:DNA recombination"/>
    <property type="evidence" value="ECO:0007669"/>
    <property type="project" value="UniProtKB-KW"/>
</dbReference>
<organism evidence="4 5">
    <name type="scientific">Mytilus coruscus</name>
    <name type="common">Sea mussel</name>
    <dbReference type="NCBI Taxonomy" id="42192"/>
    <lineage>
        <taxon>Eukaryota</taxon>
        <taxon>Metazoa</taxon>
        <taxon>Spiralia</taxon>
        <taxon>Lophotrochozoa</taxon>
        <taxon>Mollusca</taxon>
        <taxon>Bivalvia</taxon>
        <taxon>Autobranchia</taxon>
        <taxon>Pteriomorphia</taxon>
        <taxon>Mytilida</taxon>
        <taxon>Mytiloidea</taxon>
        <taxon>Mytilidae</taxon>
        <taxon>Mytilinae</taxon>
        <taxon>Mytilus</taxon>
    </lineage>
</organism>
<dbReference type="GO" id="GO:0003677">
    <property type="term" value="F:DNA binding"/>
    <property type="evidence" value="ECO:0007669"/>
    <property type="project" value="InterPro"/>
</dbReference>
<dbReference type="EMBL" id="CACVKT020004486">
    <property type="protein sequence ID" value="CAC5390256.1"/>
    <property type="molecule type" value="Genomic_DNA"/>
</dbReference>
<evidence type="ECO:0000313" key="4">
    <source>
        <dbReference type="EMBL" id="CAC5390256.1"/>
    </source>
</evidence>
<keyword evidence="2" id="KW-0233">DNA recombination</keyword>
<reference evidence="4 5" key="1">
    <citation type="submission" date="2020-06" db="EMBL/GenBank/DDBJ databases">
        <authorList>
            <person name="Li R."/>
            <person name="Bekaert M."/>
        </authorList>
    </citation>
    <scope>NUCLEOTIDE SEQUENCE [LARGE SCALE GENOMIC DNA]</scope>
    <source>
        <strain evidence="5">wild</strain>
    </source>
</reference>
<feature type="transmembrane region" description="Helical" evidence="3">
    <location>
        <begin position="60"/>
        <end position="78"/>
    </location>
</feature>
<dbReference type="InterPro" id="IPR013762">
    <property type="entry name" value="Integrase-like_cat_sf"/>
</dbReference>
<evidence type="ECO:0000256" key="2">
    <source>
        <dbReference type="ARBA" id="ARBA00023172"/>
    </source>
</evidence>
<keyword evidence="3" id="KW-1133">Transmembrane helix</keyword>
<dbReference type="SUPFAM" id="SSF56349">
    <property type="entry name" value="DNA breaking-rejoining enzymes"/>
    <property type="match status" value="1"/>
</dbReference>
<feature type="transmembrane region" description="Helical" evidence="3">
    <location>
        <begin position="90"/>
        <end position="111"/>
    </location>
</feature>
<dbReference type="Pfam" id="PF01770">
    <property type="entry name" value="Folate_carrier"/>
    <property type="match status" value="1"/>
</dbReference>
<feature type="transmembrane region" description="Helical" evidence="3">
    <location>
        <begin position="6"/>
        <end position="24"/>
    </location>
</feature>
<feature type="transmembrane region" description="Helical" evidence="3">
    <location>
        <begin position="199"/>
        <end position="216"/>
    </location>
</feature>
<protein>
    <submittedName>
        <fullName evidence="4">SLC19A2_3</fullName>
    </submittedName>
</protein>
<evidence type="ECO:0000313" key="5">
    <source>
        <dbReference type="Proteomes" id="UP000507470"/>
    </source>
</evidence>
<comment type="similarity">
    <text evidence="1">Belongs to the reduced folate carrier (RFC) transporter (TC 2.A.48) family.</text>
</comment>
<dbReference type="InterPro" id="IPR036259">
    <property type="entry name" value="MFS_trans_sf"/>
</dbReference>
<dbReference type="Proteomes" id="UP000507470">
    <property type="component" value="Unassembled WGS sequence"/>
</dbReference>
<dbReference type="InterPro" id="IPR002666">
    <property type="entry name" value="Folate_carrier"/>
</dbReference>
<dbReference type="AlphaFoldDB" id="A0A6J8C3X0"/>
<dbReference type="PANTHER" id="PTHR10686">
    <property type="entry name" value="FOLATE TRANSPORTER"/>
    <property type="match status" value="1"/>
</dbReference>